<keyword evidence="11" id="KW-1185">Reference proteome</keyword>
<dbReference type="InterPro" id="IPR011047">
    <property type="entry name" value="Quinoprotein_ADH-like_sf"/>
</dbReference>
<dbReference type="GO" id="GO:0046872">
    <property type="term" value="F:metal ion binding"/>
    <property type="evidence" value="ECO:0007669"/>
    <property type="project" value="UniProtKB-KW"/>
</dbReference>
<keyword evidence="8" id="KW-0732">Signal</keyword>
<feature type="chain" id="PRO_5031029544" evidence="8">
    <location>
        <begin position="30"/>
        <end position="1309"/>
    </location>
</feature>
<protein>
    <submittedName>
        <fullName evidence="10">Pilus assembly protein PilY</fullName>
    </submittedName>
</protein>
<dbReference type="Proteomes" id="UP000542720">
    <property type="component" value="Unassembled WGS sequence"/>
</dbReference>
<dbReference type="EMBL" id="JACJUD010000006">
    <property type="protein sequence ID" value="MBB2496764.1"/>
    <property type="molecule type" value="Genomic_DNA"/>
</dbReference>
<feature type="domain" description="PilY1 beta-propeller" evidence="9">
    <location>
        <begin position="790"/>
        <end position="1144"/>
    </location>
</feature>
<evidence type="ECO:0000313" key="11">
    <source>
        <dbReference type="Proteomes" id="UP000542720"/>
    </source>
</evidence>
<name>A0A7W4LP53_9GAMM</name>
<evidence type="ECO:0000256" key="5">
    <source>
        <dbReference type="ARBA" id="ARBA00022837"/>
    </source>
</evidence>
<keyword evidence="4" id="KW-0479">Metal-binding</keyword>
<keyword evidence="3" id="KW-1029">Fimbrium biogenesis</keyword>
<evidence type="ECO:0000313" key="10">
    <source>
        <dbReference type="EMBL" id="MBB2496764.1"/>
    </source>
</evidence>
<evidence type="ECO:0000256" key="8">
    <source>
        <dbReference type="SAM" id="SignalP"/>
    </source>
</evidence>
<feature type="region of interest" description="Disordered" evidence="7">
    <location>
        <begin position="193"/>
        <end position="244"/>
    </location>
</feature>
<evidence type="ECO:0000256" key="3">
    <source>
        <dbReference type="ARBA" id="ARBA00022558"/>
    </source>
</evidence>
<accession>A0A7W4LP53</accession>
<evidence type="ECO:0000256" key="7">
    <source>
        <dbReference type="SAM" id="MobiDB-lite"/>
    </source>
</evidence>
<feature type="signal peptide" evidence="8">
    <location>
        <begin position="1"/>
        <end position="29"/>
    </location>
</feature>
<gene>
    <name evidence="10" type="ORF">H3H51_17205</name>
</gene>
<keyword evidence="5" id="KW-0106">Calcium</keyword>
<organism evidence="10 11">
    <name type="scientific">Aquipseudomonas ullengensis</name>
    <dbReference type="NCBI Taxonomy" id="2759166"/>
    <lineage>
        <taxon>Bacteria</taxon>
        <taxon>Pseudomonadati</taxon>
        <taxon>Pseudomonadota</taxon>
        <taxon>Gammaproteobacteria</taxon>
        <taxon>Pseudomonadales</taxon>
        <taxon>Pseudomonadaceae</taxon>
        <taxon>Aquipseudomonas</taxon>
    </lineage>
</organism>
<proteinExistence type="inferred from homology"/>
<dbReference type="SUPFAM" id="SSF50998">
    <property type="entry name" value="Quinoprotein alcohol dehydrogenase-like"/>
    <property type="match status" value="1"/>
</dbReference>
<reference evidence="10 11" key="1">
    <citation type="submission" date="2020-08" db="EMBL/GenBank/DDBJ databases">
        <authorList>
            <person name="Kim C.M."/>
        </authorList>
    </citation>
    <scope>NUCLEOTIDE SEQUENCE [LARGE SCALE GENOMIC DNA]</scope>
    <source>
        <strain evidence="10 11">UL070</strain>
    </source>
</reference>
<keyword evidence="6" id="KW-0281">Fimbrium</keyword>
<dbReference type="GO" id="GO:0009289">
    <property type="term" value="C:pilus"/>
    <property type="evidence" value="ECO:0007669"/>
    <property type="project" value="UniProtKB-SubCell"/>
</dbReference>
<dbReference type="RefSeq" id="WP_183090304.1">
    <property type="nucleotide sequence ID" value="NZ_JACJUD010000006.1"/>
</dbReference>
<sequence length="1309" mass="139038">MSSTEFFSKSLAGVLAGCCLFAAAGQAEGASLSLSQLPLFLTEGVAPNILVTIDNSQSMRWAFAPDSMSPLSPATYHGYTADQVRISRRVKSSAFNPLYYNPAVTYEAPYNVTYSSGKTSYTPLTTSFTSAYVNGFITSKGSFDLSSAYRVSWNYDTSYASTAMTSYTTSTTYGTTGKVYYLAANPTADFAATSSTTSSTGSSTSTTGVTYSSSASSCPSSISSTSSKGSTTTTTSTSASTGSTITTSSYVTTVTSYSSIACTKSGNKYTVKVTTTVTPTTTTTVTTTDKTTSAVPAYYYVYNSKLTGCDGTVDDDDCYKLVTVSASSGTNGADERQNFANWYSFYRNRQLATQSAANLAFSTLSDSTRLSWQALGTSDTCISSGSYLTSFYCRGLVNSSSGYYDNRLRNFSGAHRASFFQWLGDIYFNQGTPLIEAVDRVGATLSLTGANGPYAYSPGSTEKPIYSCRASYSITLTDGIWTTAGTHGEYDNAIQTLPDGQGYSPLAPYKDSTGNTLADLTFKYWATDAQKSVDDEVPTYTEETSTNATTQYWNPKNDPATWQHMVSYLVGLGLSTALTDPAWGGDTYSGDYAALAAGTKSWPAAAANSDNNVYDMWHAAINARGEFFSVDSPGDLVEALKQIVSRISEQTSAAASPAVTSPLLDSDGSNTYNTYTYTPKFSSEDWSGDLLKYQQNTVAGTKAEVWSAQDILDTLYASGNSAYSSRVVKMASSTGTLQDFTWSNLSTAQKATLNKTLAAVTDSLGSQRVDFIRGDRSNEGTLLRSRAHVLGDIIDSTPAIVRKPSRLASRMNAAEGQSASDSNSYTHFKSAHAGRDTRIYVGANDGMLHAFDEDGTEQFAFIPSEVIGNLYKLSDEDYTGSAHQYYVDGSPTEADVYFGGAWHSVLIGSLRGGGRSLFALDVTDPDNISLLWEISSDDSAYSELGYTYAKPAVTRLSNGDWAVVAGNGYNSDNDKAVLYLIDVADGSLIKAFTTSDSSVAVNGLASPYVADVDSDQIGDYVYAGDLHGNLWRFDLLGASSSAYAVSFGGKPLYSAVSSSGTTQPITSRPYLAKHPTGSGYIVIFGTGKYLESADADPNTAVAMSVYGIWDSAATAASTASSTPTLSRSKLVGQSVAEETAATFDNSGTAVTANIRTMTDNEVDWLNDDGSINTYGWYLDLKVGSTLAGEMVVNNPYVSDDLLIVSTLTPNEDPCADGVTTWLLTLDPYTGGGTSFETLDLNNDGVIDEEDSYSDATVSGTEMDGLTGGFTVTRDADGNIVVCGSDTCETLSGSASSSGRQSWRAIQTKE</sequence>
<evidence type="ECO:0000259" key="9">
    <source>
        <dbReference type="Pfam" id="PF05567"/>
    </source>
</evidence>
<evidence type="ECO:0000256" key="6">
    <source>
        <dbReference type="ARBA" id="ARBA00023263"/>
    </source>
</evidence>
<dbReference type="InterPro" id="IPR008707">
    <property type="entry name" value="B-propeller_PilY1"/>
</dbReference>
<comment type="subcellular location">
    <subcellularLocation>
        <location evidence="1">Fimbrium</location>
    </subcellularLocation>
</comment>
<comment type="similarity">
    <text evidence="2">Belongs to the PilY1 family.</text>
</comment>
<comment type="caution">
    <text evidence="10">The sequence shown here is derived from an EMBL/GenBank/DDBJ whole genome shotgun (WGS) entry which is preliminary data.</text>
</comment>
<evidence type="ECO:0000256" key="4">
    <source>
        <dbReference type="ARBA" id="ARBA00022723"/>
    </source>
</evidence>
<evidence type="ECO:0000256" key="1">
    <source>
        <dbReference type="ARBA" id="ARBA00004561"/>
    </source>
</evidence>
<dbReference type="Pfam" id="PF05567">
    <property type="entry name" value="T4P_PilY1"/>
    <property type="match status" value="1"/>
</dbReference>
<evidence type="ECO:0000256" key="2">
    <source>
        <dbReference type="ARBA" id="ARBA00008387"/>
    </source>
</evidence>